<dbReference type="PROSITE" id="PS01227">
    <property type="entry name" value="UPF0012"/>
    <property type="match status" value="1"/>
</dbReference>
<proteinExistence type="inferred from homology"/>
<dbReference type="EMBL" id="JASATX010000001">
    <property type="protein sequence ID" value="MDI2097554.1"/>
    <property type="molecule type" value="Genomic_DNA"/>
</dbReference>
<gene>
    <name evidence="3" type="ORF">QF206_01045</name>
</gene>
<dbReference type="PANTHER" id="PTHR23088:SF27">
    <property type="entry name" value="DEAMINATED GLUTATHIONE AMIDASE"/>
    <property type="match status" value="1"/>
</dbReference>
<dbReference type="AlphaFoldDB" id="A0AAW6T2K6"/>
<sequence length="270" mass="29413">MPHDVLGVAVAQFAPGTDTSANLQTIGRLTRTAVERGARLVVFPEYSAFFSAPIDETWLEAAEDLDGEFVTGLAAVAQDQGVHLVAGMIERAPDGRFFNTLVAVNPSGDVVAVYRKIHLYDAFGQKESEFVAPGPIEDPIVFDVQGVPVAMQTCYDIRFPEVSRRLAEAGAQLIALPAEWVRGPLKEYHWRTLVTARAIENTVYFAAADQAPPIGVGNSMIVDPMGIELATIGEIEDVAVSWVSRGRVRAVREVNPALALRRFDIVPRTR</sequence>
<reference evidence="3 4" key="1">
    <citation type="submission" date="2023-04" db="EMBL/GenBank/DDBJ databases">
        <title>Klugiella caeni sp. nov. isolated from the sludge of biochemical tank.</title>
        <authorList>
            <person name="Geng K."/>
        </authorList>
    </citation>
    <scope>NUCLEOTIDE SEQUENCE [LARGE SCALE GENOMIC DNA]</scope>
    <source>
        <strain evidence="3 4">YN-L-19</strain>
    </source>
</reference>
<evidence type="ECO:0000256" key="1">
    <source>
        <dbReference type="ARBA" id="ARBA00010613"/>
    </source>
</evidence>
<dbReference type="CDD" id="cd07581">
    <property type="entry name" value="nitrilase_3"/>
    <property type="match status" value="1"/>
</dbReference>
<dbReference type="InterPro" id="IPR001110">
    <property type="entry name" value="UPF0012_CS"/>
</dbReference>
<dbReference type="RefSeq" id="WP_281487344.1">
    <property type="nucleotide sequence ID" value="NZ_CP159582.1"/>
</dbReference>
<dbReference type="Gene3D" id="3.60.110.10">
    <property type="entry name" value="Carbon-nitrogen hydrolase"/>
    <property type="match status" value="1"/>
</dbReference>
<dbReference type="Pfam" id="PF00795">
    <property type="entry name" value="CN_hydrolase"/>
    <property type="match status" value="1"/>
</dbReference>
<evidence type="ECO:0000259" key="2">
    <source>
        <dbReference type="PROSITE" id="PS50263"/>
    </source>
</evidence>
<evidence type="ECO:0000313" key="4">
    <source>
        <dbReference type="Proteomes" id="UP001321506"/>
    </source>
</evidence>
<dbReference type="PROSITE" id="PS50263">
    <property type="entry name" value="CN_HYDROLASE"/>
    <property type="match status" value="1"/>
</dbReference>
<dbReference type="PANTHER" id="PTHR23088">
    <property type="entry name" value="NITRILASE-RELATED"/>
    <property type="match status" value="1"/>
</dbReference>
<evidence type="ECO:0000313" key="3">
    <source>
        <dbReference type="EMBL" id="MDI2097554.1"/>
    </source>
</evidence>
<dbReference type="InterPro" id="IPR036526">
    <property type="entry name" value="C-N_Hydrolase_sf"/>
</dbReference>
<name>A0AAW6T2K6_9MICO</name>
<protein>
    <submittedName>
        <fullName evidence="3">Carbon-nitrogen hydrolase family protein</fullName>
    </submittedName>
</protein>
<feature type="domain" description="CN hydrolase" evidence="2">
    <location>
        <begin position="6"/>
        <end position="245"/>
    </location>
</feature>
<accession>A0AAW6T2K6</accession>
<dbReference type="Proteomes" id="UP001321506">
    <property type="component" value="Unassembled WGS sequence"/>
</dbReference>
<keyword evidence="3" id="KW-0378">Hydrolase</keyword>
<dbReference type="GO" id="GO:0016787">
    <property type="term" value="F:hydrolase activity"/>
    <property type="evidence" value="ECO:0007669"/>
    <property type="project" value="UniProtKB-KW"/>
</dbReference>
<dbReference type="SUPFAM" id="SSF56317">
    <property type="entry name" value="Carbon-nitrogen hydrolase"/>
    <property type="match status" value="1"/>
</dbReference>
<keyword evidence="4" id="KW-1185">Reference proteome</keyword>
<comment type="caution">
    <text evidence="3">The sequence shown here is derived from an EMBL/GenBank/DDBJ whole genome shotgun (WGS) entry which is preliminary data.</text>
</comment>
<organism evidence="3 4">
    <name type="scientific">Ruicaihuangia caeni</name>
    <dbReference type="NCBI Taxonomy" id="3042517"/>
    <lineage>
        <taxon>Bacteria</taxon>
        <taxon>Bacillati</taxon>
        <taxon>Actinomycetota</taxon>
        <taxon>Actinomycetes</taxon>
        <taxon>Micrococcales</taxon>
        <taxon>Microbacteriaceae</taxon>
        <taxon>Ruicaihuangia</taxon>
    </lineage>
</organism>
<dbReference type="InterPro" id="IPR003010">
    <property type="entry name" value="C-N_Hydrolase"/>
</dbReference>
<comment type="similarity">
    <text evidence="1">Belongs to the carbon-nitrogen hydrolase superfamily. NIT1/NIT2 family.</text>
</comment>